<evidence type="ECO:0000313" key="4">
    <source>
        <dbReference type="EMBL" id="EEF48473.1"/>
    </source>
</evidence>
<dbReference type="SMART" id="SM01217">
    <property type="entry name" value="Fn3_like"/>
    <property type="match status" value="1"/>
</dbReference>
<proteinExistence type="predicted"/>
<dbReference type="PANTHER" id="PTHR42721">
    <property type="entry name" value="SUGAR HYDROLASE-RELATED"/>
    <property type="match status" value="1"/>
</dbReference>
<keyword evidence="5" id="KW-1185">Reference proteome</keyword>
<dbReference type="Pfam" id="PF01915">
    <property type="entry name" value="Glyco_hydro_3_C"/>
    <property type="match status" value="1"/>
</dbReference>
<sequence length="336" mass="36845">MTLVGNYAGPPCKTVTPLQGLQNYIKNTKYHRGCNTVACSKATIREAVQIAREVDQVVLVMELDQTQEAERIDLLNLRLPGNQQKLIISVARAANKPVVLVLICGGLVDVSFAITEPKIGSILWAGYPGEAGGTALAEIIFGDHNPGGKLPVTWYPQQYTKIPMTDVRMRPQIASGYPGRSYRFYEGKKVFEFGYGLSYSNCSYEIASIPQDKIFLRSPSSIKGVKTSSYTLVSELGKELCERSKFSVTVKVKNEGKIIGKHPVLVFLRQPKPGSGRPVKKLVAFQTVRLNAGQNAEIQRKLSPCEPLTRANEDGSMVIDGGLVVGEKPYQITIIV</sequence>
<dbReference type="GO" id="GO:0045493">
    <property type="term" value="P:xylan catabolic process"/>
    <property type="evidence" value="ECO:0007669"/>
    <property type="project" value="InterPro"/>
</dbReference>
<dbReference type="InterPro" id="IPR013783">
    <property type="entry name" value="Ig-like_fold"/>
</dbReference>
<dbReference type="STRING" id="3988.B9RJH1"/>
<dbReference type="Proteomes" id="UP000008311">
    <property type="component" value="Unassembled WGS sequence"/>
</dbReference>
<evidence type="ECO:0000256" key="1">
    <source>
        <dbReference type="ARBA" id="ARBA00022801"/>
    </source>
</evidence>
<evidence type="ECO:0000256" key="2">
    <source>
        <dbReference type="ARBA" id="ARBA00023295"/>
    </source>
</evidence>
<accession>B9RJH1</accession>
<dbReference type="Gene3D" id="2.60.40.10">
    <property type="entry name" value="Immunoglobulins"/>
    <property type="match status" value="1"/>
</dbReference>
<name>B9RJH1_RICCO</name>
<dbReference type="InterPro" id="IPR026891">
    <property type="entry name" value="Fn3-like"/>
</dbReference>
<dbReference type="InterPro" id="IPR002772">
    <property type="entry name" value="Glyco_hydro_3_C"/>
</dbReference>
<keyword evidence="1" id="KW-0378">Hydrolase</keyword>
<dbReference type="InterPro" id="IPR044993">
    <property type="entry name" value="BXL"/>
</dbReference>
<dbReference type="Gene3D" id="3.40.50.1700">
    <property type="entry name" value="Glycoside hydrolase family 3 C-terminal domain"/>
    <property type="match status" value="1"/>
</dbReference>
<feature type="domain" description="Fibronectin type III-like" evidence="3">
    <location>
        <begin position="262"/>
        <end position="329"/>
    </location>
</feature>
<dbReference type="Pfam" id="PF14310">
    <property type="entry name" value="Fn3-like"/>
    <property type="match status" value="1"/>
</dbReference>
<dbReference type="InterPro" id="IPR036881">
    <property type="entry name" value="Glyco_hydro_3_C_sf"/>
</dbReference>
<evidence type="ECO:0000313" key="5">
    <source>
        <dbReference type="Proteomes" id="UP000008311"/>
    </source>
</evidence>
<dbReference type="eggNOG" id="ENOG502QQ55">
    <property type="taxonomic scope" value="Eukaryota"/>
</dbReference>
<reference evidence="5" key="1">
    <citation type="journal article" date="2010" name="Nat. Biotechnol.">
        <title>Draft genome sequence of the oilseed species Ricinus communis.</title>
        <authorList>
            <person name="Chan A.P."/>
            <person name="Crabtree J."/>
            <person name="Zhao Q."/>
            <person name="Lorenzi H."/>
            <person name="Orvis J."/>
            <person name="Puiu D."/>
            <person name="Melake-Berhan A."/>
            <person name="Jones K.M."/>
            <person name="Redman J."/>
            <person name="Chen G."/>
            <person name="Cahoon E.B."/>
            <person name="Gedil M."/>
            <person name="Stanke M."/>
            <person name="Haas B.J."/>
            <person name="Wortman J.R."/>
            <person name="Fraser-Liggett C.M."/>
            <person name="Ravel J."/>
            <person name="Rabinowicz P.D."/>
        </authorList>
    </citation>
    <scope>NUCLEOTIDE SEQUENCE [LARGE SCALE GENOMIC DNA]</scope>
    <source>
        <strain evidence="5">cv. Hale</strain>
    </source>
</reference>
<dbReference type="AlphaFoldDB" id="B9RJH1"/>
<dbReference type="SUPFAM" id="SSF52279">
    <property type="entry name" value="Beta-D-glucan exohydrolase, C-terminal domain"/>
    <property type="match status" value="1"/>
</dbReference>
<dbReference type="GO" id="GO:0009044">
    <property type="term" value="F:xylan 1,4-beta-xylosidase activity"/>
    <property type="evidence" value="ECO:0007669"/>
    <property type="project" value="InterPro"/>
</dbReference>
<gene>
    <name evidence="4" type="ORF">RCOM_1034280</name>
</gene>
<dbReference type="EMBL" id="EQ973783">
    <property type="protein sequence ID" value="EEF48473.1"/>
    <property type="molecule type" value="Genomic_DNA"/>
</dbReference>
<evidence type="ECO:0000259" key="3">
    <source>
        <dbReference type="SMART" id="SM01217"/>
    </source>
</evidence>
<dbReference type="PANTHER" id="PTHR42721:SF19">
    <property type="entry name" value="FIBRONECTIN TYPE III-LIKE DOMAIN-CONTAINING PROTEIN"/>
    <property type="match status" value="1"/>
</dbReference>
<organism evidence="4 5">
    <name type="scientific">Ricinus communis</name>
    <name type="common">Castor bean</name>
    <dbReference type="NCBI Taxonomy" id="3988"/>
    <lineage>
        <taxon>Eukaryota</taxon>
        <taxon>Viridiplantae</taxon>
        <taxon>Streptophyta</taxon>
        <taxon>Embryophyta</taxon>
        <taxon>Tracheophyta</taxon>
        <taxon>Spermatophyta</taxon>
        <taxon>Magnoliopsida</taxon>
        <taxon>eudicotyledons</taxon>
        <taxon>Gunneridae</taxon>
        <taxon>Pentapetalae</taxon>
        <taxon>rosids</taxon>
        <taxon>fabids</taxon>
        <taxon>Malpighiales</taxon>
        <taxon>Euphorbiaceae</taxon>
        <taxon>Acalyphoideae</taxon>
        <taxon>Acalypheae</taxon>
        <taxon>Ricinus</taxon>
    </lineage>
</organism>
<keyword evidence="2" id="KW-0326">Glycosidase</keyword>
<protein>
    <submittedName>
        <fullName evidence="4">Periplasmic beta-glucosidase, putative</fullName>
    </submittedName>
</protein>
<dbReference type="InParanoid" id="B9RJH1"/>